<dbReference type="AlphaFoldDB" id="A0A8S9J003"/>
<accession>A0A8S9J003</accession>
<reference evidence="1" key="1">
    <citation type="submission" date="2019-12" db="EMBL/GenBank/DDBJ databases">
        <title>Genome sequencing and annotation of Brassica cretica.</title>
        <authorList>
            <person name="Studholme D.J."/>
            <person name="Sarris P.F."/>
        </authorList>
    </citation>
    <scope>NUCLEOTIDE SEQUENCE</scope>
    <source>
        <strain evidence="1">PFS-102/07</strain>
        <tissue evidence="1">Leaf</tissue>
    </source>
</reference>
<comment type="caution">
    <text evidence="1">The sequence shown here is derived from an EMBL/GenBank/DDBJ whole genome shotgun (WGS) entry which is preliminary data.</text>
</comment>
<gene>
    <name evidence="1" type="ORF">F2Q70_00001415</name>
</gene>
<evidence type="ECO:0000313" key="1">
    <source>
        <dbReference type="EMBL" id="KAF2575268.1"/>
    </source>
</evidence>
<proteinExistence type="predicted"/>
<sequence length="62" mass="6916">MRGDRKMMVWWDTENCGVPKGFDGLKVYEAIVSNFSIKDLNGLVDITAVTDVGRLPLDLLDS</sequence>
<dbReference type="EMBL" id="QGKY02001015">
    <property type="protein sequence ID" value="KAF2575268.1"/>
    <property type="molecule type" value="Genomic_DNA"/>
</dbReference>
<organism evidence="1">
    <name type="scientific">Brassica cretica</name>
    <name type="common">Mustard</name>
    <dbReference type="NCBI Taxonomy" id="69181"/>
    <lineage>
        <taxon>Eukaryota</taxon>
        <taxon>Viridiplantae</taxon>
        <taxon>Streptophyta</taxon>
        <taxon>Embryophyta</taxon>
        <taxon>Tracheophyta</taxon>
        <taxon>Spermatophyta</taxon>
        <taxon>Magnoliopsida</taxon>
        <taxon>eudicotyledons</taxon>
        <taxon>Gunneridae</taxon>
        <taxon>Pentapetalae</taxon>
        <taxon>rosids</taxon>
        <taxon>malvids</taxon>
        <taxon>Brassicales</taxon>
        <taxon>Brassicaceae</taxon>
        <taxon>Brassiceae</taxon>
        <taxon>Brassica</taxon>
    </lineage>
</organism>
<protein>
    <submittedName>
        <fullName evidence="1">Uncharacterized protein</fullName>
    </submittedName>
</protein>
<name>A0A8S9J003_BRACR</name>